<evidence type="ECO:0008006" key="4">
    <source>
        <dbReference type="Google" id="ProtNLM"/>
    </source>
</evidence>
<proteinExistence type="predicted"/>
<evidence type="ECO:0000313" key="2">
    <source>
        <dbReference type="EMBL" id="KAL3624664.1"/>
    </source>
</evidence>
<accession>A0ABD3C5E6</accession>
<dbReference type="AlphaFoldDB" id="A0ABD3C5E6"/>
<feature type="signal peptide" evidence="1">
    <location>
        <begin position="1"/>
        <end position="24"/>
    </location>
</feature>
<dbReference type="EMBL" id="JAVIJP010000053">
    <property type="protein sequence ID" value="KAL3624664.1"/>
    <property type="molecule type" value="Genomic_DNA"/>
</dbReference>
<gene>
    <name evidence="2" type="ORF">CASFOL_031332</name>
</gene>
<dbReference type="Proteomes" id="UP001632038">
    <property type="component" value="Unassembled WGS sequence"/>
</dbReference>
<feature type="chain" id="PRO_5044825657" description="Rapid ALkalinization Factor" evidence="1">
    <location>
        <begin position="25"/>
        <end position="81"/>
    </location>
</feature>
<reference evidence="3" key="1">
    <citation type="journal article" date="2024" name="IScience">
        <title>Strigolactones Initiate the Formation of Haustorium-like Structures in Castilleja.</title>
        <authorList>
            <person name="Buerger M."/>
            <person name="Peterson D."/>
            <person name="Chory J."/>
        </authorList>
    </citation>
    <scope>NUCLEOTIDE SEQUENCE [LARGE SCALE GENOMIC DNA]</scope>
</reference>
<comment type="caution">
    <text evidence="2">The sequence shown here is derived from an EMBL/GenBank/DDBJ whole genome shotgun (WGS) entry which is preliminary data.</text>
</comment>
<evidence type="ECO:0000256" key="1">
    <source>
        <dbReference type="SAM" id="SignalP"/>
    </source>
</evidence>
<keyword evidence="3" id="KW-1185">Reference proteome</keyword>
<evidence type="ECO:0000313" key="3">
    <source>
        <dbReference type="Proteomes" id="UP001632038"/>
    </source>
</evidence>
<organism evidence="2 3">
    <name type="scientific">Castilleja foliolosa</name>
    <dbReference type="NCBI Taxonomy" id="1961234"/>
    <lineage>
        <taxon>Eukaryota</taxon>
        <taxon>Viridiplantae</taxon>
        <taxon>Streptophyta</taxon>
        <taxon>Embryophyta</taxon>
        <taxon>Tracheophyta</taxon>
        <taxon>Spermatophyta</taxon>
        <taxon>Magnoliopsida</taxon>
        <taxon>eudicotyledons</taxon>
        <taxon>Gunneridae</taxon>
        <taxon>Pentapetalae</taxon>
        <taxon>asterids</taxon>
        <taxon>lamiids</taxon>
        <taxon>Lamiales</taxon>
        <taxon>Orobanchaceae</taxon>
        <taxon>Pedicularideae</taxon>
        <taxon>Castillejinae</taxon>
        <taxon>Castilleja</taxon>
    </lineage>
</organism>
<keyword evidence="1" id="KW-0732">Signal</keyword>
<name>A0ABD3C5E6_9LAMI</name>
<protein>
    <recommendedName>
        <fullName evidence="4">Rapid ALkalinization Factor</fullName>
    </recommendedName>
</protein>
<sequence>MARMLAFCLAMLLIVTIFHSSSEAQKVNPDRPEWIPANPYRRGCKKTERCGRAEMNRKLLAVKTLPKVSSHGLQDDIGNRN</sequence>